<dbReference type="SMART" id="SM00490">
    <property type="entry name" value="HELICc"/>
    <property type="match status" value="1"/>
</dbReference>
<keyword evidence="3" id="KW-0547">Nucleotide-binding</keyword>
<reference evidence="3 4" key="1">
    <citation type="submission" date="2017-05" db="EMBL/GenBank/DDBJ databases">
        <title>Lactobacillus nurukis nov., sp. nov., isolated from nuruk.</title>
        <authorList>
            <person name="Kim S.-J."/>
        </authorList>
    </citation>
    <scope>NUCLEOTIDE SEQUENCE [LARGE SCALE GENOMIC DNA]</scope>
    <source>
        <strain evidence="3 4">SYF10-1a</strain>
    </source>
</reference>
<dbReference type="OrthoDB" id="9758243at2"/>
<dbReference type="GO" id="GO:0004386">
    <property type="term" value="F:helicase activity"/>
    <property type="evidence" value="ECO:0007669"/>
    <property type="project" value="UniProtKB-KW"/>
</dbReference>
<dbReference type="PANTHER" id="PTHR47396:SF1">
    <property type="entry name" value="ATP-DEPENDENT HELICASE IRC3-RELATED"/>
    <property type="match status" value="1"/>
</dbReference>
<dbReference type="GO" id="GO:0003677">
    <property type="term" value="F:DNA binding"/>
    <property type="evidence" value="ECO:0007669"/>
    <property type="project" value="InterPro"/>
</dbReference>
<evidence type="ECO:0000259" key="2">
    <source>
        <dbReference type="PROSITE" id="PS51194"/>
    </source>
</evidence>
<dbReference type="EMBL" id="NIPR01000011">
    <property type="protein sequence ID" value="PMD71522.1"/>
    <property type="molecule type" value="Genomic_DNA"/>
</dbReference>
<feature type="domain" description="Helicase C-terminal" evidence="2">
    <location>
        <begin position="206"/>
        <end position="350"/>
    </location>
</feature>
<dbReference type="GO" id="GO:0016787">
    <property type="term" value="F:hydrolase activity"/>
    <property type="evidence" value="ECO:0007669"/>
    <property type="project" value="InterPro"/>
</dbReference>
<dbReference type="InterPro" id="IPR001650">
    <property type="entry name" value="Helicase_C-like"/>
</dbReference>
<dbReference type="Gene3D" id="3.40.50.300">
    <property type="entry name" value="P-loop containing nucleotide triphosphate hydrolases"/>
    <property type="match status" value="2"/>
</dbReference>
<accession>A0A2N7AV41</accession>
<protein>
    <submittedName>
        <fullName evidence="3">Helicase</fullName>
    </submittedName>
</protein>
<dbReference type="Proteomes" id="UP000235649">
    <property type="component" value="Unassembled WGS sequence"/>
</dbReference>
<dbReference type="PROSITE" id="PS51192">
    <property type="entry name" value="HELICASE_ATP_BIND_1"/>
    <property type="match status" value="1"/>
</dbReference>
<organism evidence="3 4">
    <name type="scientific">Companilactobacillus nuruki</name>
    <dbReference type="NCBI Taxonomy" id="1993540"/>
    <lineage>
        <taxon>Bacteria</taxon>
        <taxon>Bacillati</taxon>
        <taxon>Bacillota</taxon>
        <taxon>Bacilli</taxon>
        <taxon>Lactobacillales</taxon>
        <taxon>Lactobacillaceae</taxon>
        <taxon>Companilactobacillus</taxon>
    </lineage>
</organism>
<keyword evidence="4" id="KW-1185">Reference proteome</keyword>
<dbReference type="GO" id="GO:0005524">
    <property type="term" value="F:ATP binding"/>
    <property type="evidence" value="ECO:0007669"/>
    <property type="project" value="InterPro"/>
</dbReference>
<dbReference type="PROSITE" id="PS51194">
    <property type="entry name" value="HELICASE_CTER"/>
    <property type="match status" value="1"/>
</dbReference>
<dbReference type="GO" id="GO:0005829">
    <property type="term" value="C:cytosol"/>
    <property type="evidence" value="ECO:0007669"/>
    <property type="project" value="TreeGrafter"/>
</dbReference>
<proteinExistence type="predicted"/>
<gene>
    <name evidence="3" type="ORF">CBP76_05025</name>
</gene>
<evidence type="ECO:0000313" key="4">
    <source>
        <dbReference type="Proteomes" id="UP000235649"/>
    </source>
</evidence>
<dbReference type="InterPro" id="IPR006935">
    <property type="entry name" value="Helicase/UvrB_N"/>
</dbReference>
<name>A0A2N7AV41_9LACO</name>
<dbReference type="AlphaFoldDB" id="A0A2N7AV41"/>
<feature type="domain" description="Helicase ATP-binding" evidence="1">
    <location>
        <begin position="18"/>
        <end position="135"/>
    </location>
</feature>
<dbReference type="Pfam" id="PF00271">
    <property type="entry name" value="Helicase_C"/>
    <property type="match status" value="1"/>
</dbReference>
<sequence>MMFKLYGYQQKLIEETRKCLMNGSKSVLIVSPAGSGKSVVISEFARLTVNKGGQVLFFVHRKELIEQITNSFKKGGVDLKHCTIMTVGKVAHRLDKIPKPTLIICDESHHSLAKTYKKIYEYYSDVPRLGFTASPWRLSGKGLGDVYESMVEGPDVKWLIDNHYLAPYDYYSVKLIDDTALKRSSTGDYTNKSIDDAVGKVIYGDVIKTYKEKVNGQKAIVYAHSIEFSKKIAQEFNEAGISAEHADSKTPAKEREKIMSNFKTGKIKVLCNVDLVSEGYNVPDCSVVIMLRPTESLVLDIQQSMRCMRYKPNKKATIIDHVANYTRFGLPDTPRTWSLEGRDKKKSGGNNSIAIRTCPHCFAVISAAYSICPICGQEIGVENKELKVDKTVKVEKIGKNFHFKTDYEKVRYSQMKTEDATSFRDLQKIGKARGYKPGWSFYQAKVRGFVHQN</sequence>
<evidence type="ECO:0000313" key="3">
    <source>
        <dbReference type="EMBL" id="PMD71522.1"/>
    </source>
</evidence>
<keyword evidence="3" id="KW-0378">Hydrolase</keyword>
<dbReference type="Pfam" id="PF04851">
    <property type="entry name" value="ResIII"/>
    <property type="match status" value="2"/>
</dbReference>
<keyword evidence="3" id="KW-0347">Helicase</keyword>
<evidence type="ECO:0000259" key="1">
    <source>
        <dbReference type="PROSITE" id="PS51192"/>
    </source>
</evidence>
<dbReference type="SUPFAM" id="SSF52540">
    <property type="entry name" value="P-loop containing nucleoside triphosphate hydrolases"/>
    <property type="match status" value="1"/>
</dbReference>
<dbReference type="InterPro" id="IPR014001">
    <property type="entry name" value="Helicase_ATP-bd"/>
</dbReference>
<dbReference type="InterPro" id="IPR027417">
    <property type="entry name" value="P-loop_NTPase"/>
</dbReference>
<dbReference type="InterPro" id="IPR050742">
    <property type="entry name" value="Helicase_Restrict-Modif_Enz"/>
</dbReference>
<keyword evidence="3" id="KW-0067">ATP-binding</keyword>
<dbReference type="PANTHER" id="PTHR47396">
    <property type="entry name" value="TYPE I RESTRICTION ENZYME ECOKI R PROTEIN"/>
    <property type="match status" value="1"/>
</dbReference>
<comment type="caution">
    <text evidence="3">The sequence shown here is derived from an EMBL/GenBank/DDBJ whole genome shotgun (WGS) entry which is preliminary data.</text>
</comment>
<dbReference type="SMART" id="SM00487">
    <property type="entry name" value="DEXDc"/>
    <property type="match status" value="1"/>
</dbReference>